<dbReference type="InterPro" id="IPR050235">
    <property type="entry name" value="CK1_Ser-Thr_kinase"/>
</dbReference>
<keyword evidence="7" id="KW-0418">Kinase</keyword>
<feature type="region of interest" description="Disordered" evidence="5">
    <location>
        <begin position="742"/>
        <end position="766"/>
    </location>
</feature>
<keyword evidence="2 4" id="KW-0547">Nucleotide-binding</keyword>
<dbReference type="InterPro" id="IPR008271">
    <property type="entry name" value="Ser/Thr_kinase_AS"/>
</dbReference>
<sequence length="832" mass="92360">MEQGVVETIPLGDDPNLNLYVYELIGKGGFGRIHHCKFKDLHLALKREPKSQKIGSLKKEIEVLRACQGMPHFPKVYHYGSLPEDYFVTMELLGRNLSSLVRKQPKNVFSPVTTALIGLHSLEAIELLHSKGYLHYDIKPSNLVIGRNSRRNFIYLIDFGLSRRFFPVDEQTEQGTRGFRGTARYASISAHCGQELGRVDDLWSWFYVLIDLSTGKLPWAGDVDKSVIARKKQQSKNHSLIVGMPKQYRKILDLLTSLTCYDQPNYSLFKQCLISVLESNSSLTQASFDWNPNEKIDPSAWNFLDNSVSQLAQKNMKELIIQAPEVEVQQITPLTPSQFSPQQPNQTTILFDDITDHIPILSPARVFTPLDQPNVPQMTPTQLRETLVDVPVDCQGILEEDLSTGSQPFPCPTSPSQSGFRTQLEPTSPNFTQSPSTHNILHRLSRNYLNVGDESPLSSSYPRMDSSPFSTRLLAGTHQTSMLSLFQRQLSAQCLSPISPGDFSILGGEHYFSIDQVDNAEGTDTACPTVFIANTPTGFYSRIYAFPTQPTGPIAHGSLHITHHDESTPTNTETESVDIHEEEQHSALTSPKNTPMSPAMQVGNPPFCLSPPKIVISKPPTLNISHNSPRSPAELSNPFTNPQEPICSPNPTQSSITAAARRHTHTNSIPFEILPVSSLYTYVGSPTATSITTSHQRTASQPVFPQTKKQIFHRPSPSNLSQDPDSSSFLLHNATNWLGTQQFPSSLSSNHPISPGSTPRLLRLTDSNPVPFSQELPHDTFIDCDVAFVHHPLASPTKLRHPTTELSPPVPLRDTSTDSVRGMETESCCVIL</sequence>
<dbReference type="PROSITE" id="PS00108">
    <property type="entry name" value="PROTEIN_KINASE_ST"/>
    <property type="match status" value="1"/>
</dbReference>
<feature type="compositionally biased region" description="Polar residues" evidence="5">
    <location>
        <begin position="414"/>
        <end position="436"/>
    </location>
</feature>
<feature type="compositionally biased region" description="Polar residues" evidence="5">
    <location>
        <begin position="586"/>
        <end position="596"/>
    </location>
</feature>
<dbReference type="PROSITE" id="PS50011">
    <property type="entry name" value="PROTEIN_KINASE_DOM"/>
    <property type="match status" value="1"/>
</dbReference>
<dbReference type="InterPro" id="IPR017441">
    <property type="entry name" value="Protein_kinase_ATP_BS"/>
</dbReference>
<organism evidence="7 8">
    <name type="scientific">Blattamonas nauphoetae</name>
    <dbReference type="NCBI Taxonomy" id="2049346"/>
    <lineage>
        <taxon>Eukaryota</taxon>
        <taxon>Metamonada</taxon>
        <taxon>Preaxostyla</taxon>
        <taxon>Oxymonadida</taxon>
        <taxon>Blattamonas</taxon>
    </lineage>
</organism>
<feature type="region of interest" description="Disordered" evidence="5">
    <location>
        <begin position="565"/>
        <end position="597"/>
    </location>
</feature>
<proteinExistence type="predicted"/>
<dbReference type="InterPro" id="IPR011009">
    <property type="entry name" value="Kinase-like_dom_sf"/>
</dbReference>
<evidence type="ECO:0000256" key="1">
    <source>
        <dbReference type="ARBA" id="ARBA00012513"/>
    </source>
</evidence>
<evidence type="ECO:0000256" key="5">
    <source>
        <dbReference type="SAM" id="MobiDB-lite"/>
    </source>
</evidence>
<dbReference type="EMBL" id="JARBJD010000167">
    <property type="protein sequence ID" value="KAK2948873.1"/>
    <property type="molecule type" value="Genomic_DNA"/>
</dbReference>
<evidence type="ECO:0000256" key="4">
    <source>
        <dbReference type="PROSITE-ProRule" id="PRU10141"/>
    </source>
</evidence>
<feature type="binding site" evidence="4">
    <location>
        <position position="46"/>
    </location>
    <ligand>
        <name>ATP</name>
        <dbReference type="ChEBI" id="CHEBI:30616"/>
    </ligand>
</feature>
<evidence type="ECO:0000256" key="3">
    <source>
        <dbReference type="ARBA" id="ARBA00022840"/>
    </source>
</evidence>
<dbReference type="Gene3D" id="1.10.510.10">
    <property type="entry name" value="Transferase(Phosphotransferase) domain 1"/>
    <property type="match status" value="1"/>
</dbReference>
<keyword evidence="8" id="KW-1185">Reference proteome</keyword>
<comment type="caution">
    <text evidence="7">The sequence shown here is derived from an EMBL/GenBank/DDBJ whole genome shotgun (WGS) entry which is preliminary data.</text>
</comment>
<evidence type="ECO:0000256" key="2">
    <source>
        <dbReference type="ARBA" id="ARBA00022741"/>
    </source>
</evidence>
<dbReference type="GO" id="GO:0004674">
    <property type="term" value="F:protein serine/threonine kinase activity"/>
    <property type="evidence" value="ECO:0007669"/>
    <property type="project" value="UniProtKB-EC"/>
</dbReference>
<protein>
    <recommendedName>
        <fullName evidence="1">non-specific serine/threonine protein kinase</fullName>
        <ecNumber evidence="1">2.7.11.1</ecNumber>
    </recommendedName>
</protein>
<feature type="region of interest" description="Disordered" evidence="5">
    <location>
        <begin position="403"/>
        <end position="436"/>
    </location>
</feature>
<gene>
    <name evidence="7" type="ORF">BLNAU_16216</name>
</gene>
<dbReference type="Pfam" id="PF00069">
    <property type="entry name" value="Pkinase"/>
    <property type="match status" value="1"/>
</dbReference>
<evidence type="ECO:0000259" key="6">
    <source>
        <dbReference type="PROSITE" id="PS50011"/>
    </source>
</evidence>
<name>A0ABQ9XC82_9EUKA</name>
<feature type="domain" description="Protein kinase" evidence="6">
    <location>
        <begin position="19"/>
        <end position="296"/>
    </location>
</feature>
<feature type="region of interest" description="Disordered" evidence="5">
    <location>
        <begin position="798"/>
        <end position="819"/>
    </location>
</feature>
<feature type="compositionally biased region" description="Polar residues" evidence="5">
    <location>
        <begin position="742"/>
        <end position="757"/>
    </location>
</feature>
<dbReference type="EC" id="2.7.11.1" evidence="1"/>
<keyword evidence="3 4" id="KW-0067">ATP-binding</keyword>
<dbReference type="SUPFAM" id="SSF56112">
    <property type="entry name" value="Protein kinase-like (PK-like)"/>
    <property type="match status" value="1"/>
</dbReference>
<evidence type="ECO:0000313" key="7">
    <source>
        <dbReference type="EMBL" id="KAK2948873.1"/>
    </source>
</evidence>
<keyword evidence="7" id="KW-0808">Transferase</keyword>
<dbReference type="PANTHER" id="PTHR11909">
    <property type="entry name" value="CASEIN KINASE-RELATED"/>
    <property type="match status" value="1"/>
</dbReference>
<reference evidence="7 8" key="1">
    <citation type="journal article" date="2022" name="bioRxiv">
        <title>Genomics of Preaxostyla Flagellates Illuminates Evolutionary Transitions and the Path Towards Mitochondrial Loss.</title>
        <authorList>
            <person name="Novak L.V.F."/>
            <person name="Treitli S.C."/>
            <person name="Pyrih J."/>
            <person name="Halakuc P."/>
            <person name="Pipaliya S.V."/>
            <person name="Vacek V."/>
            <person name="Brzon O."/>
            <person name="Soukal P."/>
            <person name="Eme L."/>
            <person name="Dacks J.B."/>
            <person name="Karnkowska A."/>
            <person name="Elias M."/>
            <person name="Hampl V."/>
        </authorList>
    </citation>
    <scope>NUCLEOTIDE SEQUENCE [LARGE SCALE GENOMIC DNA]</scope>
    <source>
        <strain evidence="7">NAU3</strain>
        <tissue evidence="7">Gut</tissue>
    </source>
</reference>
<dbReference type="SMART" id="SM00220">
    <property type="entry name" value="S_TKc"/>
    <property type="match status" value="1"/>
</dbReference>
<dbReference type="InterPro" id="IPR000719">
    <property type="entry name" value="Prot_kinase_dom"/>
</dbReference>
<accession>A0ABQ9XC82</accession>
<evidence type="ECO:0000313" key="8">
    <source>
        <dbReference type="Proteomes" id="UP001281761"/>
    </source>
</evidence>
<dbReference type="Proteomes" id="UP001281761">
    <property type="component" value="Unassembled WGS sequence"/>
</dbReference>
<dbReference type="PROSITE" id="PS00107">
    <property type="entry name" value="PROTEIN_KINASE_ATP"/>
    <property type="match status" value="1"/>
</dbReference>